<dbReference type="InterPro" id="IPR010330">
    <property type="entry name" value="CoiA_nuc"/>
</dbReference>
<reference evidence="4 5" key="1">
    <citation type="submission" date="2016-08" db="EMBL/GenBank/DDBJ databases">
        <title>Complete genome sequence of Fictibacillus arsenicus G25-54, a strain with toxicity to nematodes and a potential arsenic-resistance activity.</title>
        <authorList>
            <person name="Zheng Z."/>
        </authorList>
    </citation>
    <scope>NUCLEOTIDE SEQUENCE [LARGE SCALE GENOMIC DNA]</scope>
    <source>
        <strain evidence="4 5">G25-54</strain>
    </source>
</reference>
<dbReference type="PIRSF" id="PIRSF007487">
    <property type="entry name" value="Competence-induced_CoiA_bac"/>
    <property type="match status" value="1"/>
</dbReference>
<proteinExistence type="predicted"/>
<accession>A0A1B1Z414</accession>
<dbReference type="EMBL" id="CP016761">
    <property type="protein sequence ID" value="ANX12059.1"/>
    <property type="molecule type" value="Genomic_DNA"/>
</dbReference>
<feature type="domain" description="Competence protein CoiA-like N-terminal" evidence="2">
    <location>
        <begin position="20"/>
        <end position="61"/>
    </location>
</feature>
<gene>
    <name evidence="4" type="ORF">ABE41_008570</name>
</gene>
<sequence length="392" mass="46524">MLVALYENQFVDMTGESSKEQWYSKMRTGMLLCPVCKNKVIPKCGSKKVWHFAHQSQGACAGLHEAETNYHLMGKKSLFHWLMKKEENLYLEHYLRDIAQRPDIYLGEKNHAIEYQCATLNVDMFTSRIYGYQSIGVESDWIFGMKRIKKKRENLYSLQMTDLTAAKRDKTGKLYLNYFCPLQQQFLLLRNILPISQRKVIAEGYTFAAKNLELSMMFDSFNSKSYKYQNLLWNNQKKTWRMTAYKNVSPSIMYVKKVMYFNHRSITLFSPLAGMPSYNYYFIETSPYIWQSYLLFIIDKLSSPFTLQQLENECKRLMVKRIFQERKLPYLNGNYQCAIKGYLNYLESENIIEQINDIHYKKKRPVPYPKTLDEAFEQDKIFSKKAVIFDFV</sequence>
<evidence type="ECO:0000313" key="5">
    <source>
        <dbReference type="Proteomes" id="UP000077412"/>
    </source>
</evidence>
<dbReference type="KEGG" id="far:ABE41_008570"/>
<dbReference type="RefSeq" id="WP_066288827.1">
    <property type="nucleotide sequence ID" value="NZ_CP016761.1"/>
</dbReference>
<dbReference type="AlphaFoldDB" id="A0A1B1Z414"/>
<evidence type="ECO:0000259" key="2">
    <source>
        <dbReference type="Pfam" id="PF25164"/>
    </source>
</evidence>
<feature type="domain" description="Competence protein CoiA C-terminal" evidence="3">
    <location>
        <begin position="233"/>
        <end position="375"/>
    </location>
</feature>
<dbReference type="InterPro" id="IPR021176">
    <property type="entry name" value="Competence-induced_CoiA"/>
</dbReference>
<organism evidence="4 5">
    <name type="scientific">Fictibacillus arsenicus</name>
    <dbReference type="NCBI Taxonomy" id="255247"/>
    <lineage>
        <taxon>Bacteria</taxon>
        <taxon>Bacillati</taxon>
        <taxon>Bacillota</taxon>
        <taxon>Bacilli</taxon>
        <taxon>Bacillales</taxon>
        <taxon>Fictibacillaceae</taxon>
        <taxon>Fictibacillus</taxon>
    </lineage>
</organism>
<dbReference type="Pfam" id="PF06054">
    <property type="entry name" value="CoiA_nuc"/>
    <property type="match status" value="1"/>
</dbReference>
<name>A0A1B1Z414_9BACL</name>
<evidence type="ECO:0008006" key="6">
    <source>
        <dbReference type="Google" id="ProtNLM"/>
    </source>
</evidence>
<dbReference type="STRING" id="255247.ABE41_008570"/>
<dbReference type="InterPro" id="IPR057252">
    <property type="entry name" value="CoiA_C"/>
</dbReference>
<evidence type="ECO:0000259" key="1">
    <source>
        <dbReference type="Pfam" id="PF06054"/>
    </source>
</evidence>
<protein>
    <recommendedName>
        <fullName evidence="6">Competence protein CoiA</fullName>
    </recommendedName>
</protein>
<evidence type="ECO:0000313" key="4">
    <source>
        <dbReference type="EMBL" id="ANX12059.1"/>
    </source>
</evidence>
<keyword evidence="5" id="KW-1185">Reference proteome</keyword>
<dbReference type="Pfam" id="PF25164">
    <property type="entry name" value="CoiA_N"/>
    <property type="match status" value="1"/>
</dbReference>
<dbReference type="InterPro" id="IPR057253">
    <property type="entry name" value="CoiA-like_N"/>
</dbReference>
<feature type="domain" description="Competence protein CoiA nuclease-like" evidence="1">
    <location>
        <begin position="67"/>
        <end position="219"/>
    </location>
</feature>
<dbReference type="Pfam" id="PF25166">
    <property type="entry name" value="CoiA_C"/>
    <property type="match status" value="1"/>
</dbReference>
<dbReference type="OrthoDB" id="3784230at2"/>
<evidence type="ECO:0000259" key="3">
    <source>
        <dbReference type="Pfam" id="PF25166"/>
    </source>
</evidence>
<dbReference type="Proteomes" id="UP000077412">
    <property type="component" value="Chromosome"/>
</dbReference>